<gene>
    <name evidence="2" type="ORF">GM51_7695</name>
</gene>
<dbReference type="AlphaFoldDB" id="A0A094QWM4"/>
<dbReference type="EMBL" id="JNSL01000038">
    <property type="protein sequence ID" value="KGA18816.1"/>
    <property type="molecule type" value="Genomic_DNA"/>
</dbReference>
<comment type="caution">
    <text evidence="2">The sequence shown here is derived from an EMBL/GenBank/DDBJ whole genome shotgun (WGS) entry which is preliminary data.</text>
</comment>
<proteinExistence type="predicted"/>
<evidence type="ECO:0000313" key="2">
    <source>
        <dbReference type="EMBL" id="KGA18816.1"/>
    </source>
</evidence>
<accession>A0A094QWM4</accession>
<feature type="coiled-coil region" evidence="1">
    <location>
        <begin position="22"/>
        <end position="213"/>
    </location>
</feature>
<reference evidence="2" key="1">
    <citation type="submission" date="2014-06" db="EMBL/GenBank/DDBJ databases">
        <title>Key roles for freshwater Actinobacteria revealed by deep metagenomic sequencing.</title>
        <authorList>
            <person name="Ghai R."/>
            <person name="Mizuno C.M."/>
            <person name="Picazo A."/>
            <person name="Camacho A."/>
            <person name="Rodriguez-Valera F."/>
        </authorList>
    </citation>
    <scope>NUCLEOTIDE SEQUENCE</scope>
</reference>
<protein>
    <submittedName>
        <fullName evidence="2">Uncharacterized protein</fullName>
    </submittedName>
</protein>
<name>A0A094QWM4_9ZZZZ</name>
<organism evidence="2">
    <name type="scientific">freshwater metagenome</name>
    <dbReference type="NCBI Taxonomy" id="449393"/>
    <lineage>
        <taxon>unclassified sequences</taxon>
        <taxon>metagenomes</taxon>
        <taxon>ecological metagenomes</taxon>
    </lineage>
</organism>
<keyword evidence="1" id="KW-0175">Coiled coil</keyword>
<sequence>MDDDELTNIAAEDATVIIRAARTRAGKLIEQATETLQQAESEREQIRASCELDARQTREAANVDARKLRAEATATLESAREQATQLLEAAQNDADSQAQENQLAIARLLDEATRQANEVAAEAEVLKLNVENEVALLRADTDRLTYQQILEAQEEAKRLQTEATLAAQSILEKATGDARSLGEDANKTHSETVADAQEILQRAEKQAEQIVSQVRHAAVSYRDTVLMSIDANRKIFDELIKRIAELRSQWFDTHSALTQISNQAGARFADAESSAAEVFARISDTRSTLADTFSEFTLDITAAKQSKETELAAE</sequence>
<evidence type="ECO:0000256" key="1">
    <source>
        <dbReference type="SAM" id="Coils"/>
    </source>
</evidence>